<evidence type="ECO:0000256" key="1">
    <source>
        <dbReference type="SAM" id="SignalP"/>
    </source>
</evidence>
<reference evidence="2" key="1">
    <citation type="submission" date="2023-02" db="EMBL/GenBank/DDBJ databases">
        <title>Identification and recombinant expression of a fungal hydrolase from Papiliotrema laurentii that hydrolyzes apple cutin and clears colloidal polyester polyurethane.</title>
        <authorList>
            <consortium name="DOE Joint Genome Institute"/>
            <person name="Roman V.A."/>
            <person name="Bojanowski C."/>
            <person name="Crable B.R."/>
            <person name="Wagner D.N."/>
            <person name="Hung C.S."/>
            <person name="Nadeau L.J."/>
            <person name="Schratz L."/>
            <person name="Haridas S."/>
            <person name="Pangilinan J."/>
            <person name="Lipzen A."/>
            <person name="Na H."/>
            <person name="Yan M."/>
            <person name="Ng V."/>
            <person name="Grigoriev I.V."/>
            <person name="Spatafora J.W."/>
            <person name="Barlow D."/>
            <person name="Biffinger J."/>
            <person name="Kelley-Loughnane N."/>
            <person name="Varaljay V.A."/>
            <person name="Crookes-Goodson W.J."/>
        </authorList>
    </citation>
    <scope>NUCLEOTIDE SEQUENCE</scope>
    <source>
        <strain evidence="2">5307AH</strain>
    </source>
</reference>
<keyword evidence="3" id="KW-1185">Reference proteome</keyword>
<evidence type="ECO:0000313" key="2">
    <source>
        <dbReference type="EMBL" id="KAK1920765.1"/>
    </source>
</evidence>
<feature type="signal peptide" evidence="1">
    <location>
        <begin position="1"/>
        <end position="17"/>
    </location>
</feature>
<accession>A0AAD9CSQ5</accession>
<sequence>MISNLLTTLVLATLALASPLRRWDPPSPGLSLTPYEQEVFDVSMQINDWSWEPSTGWVEADDDNGHTSSRFTAWYIVGLLHRNQGKDVDNAVQAIRNVISLQFTDEKYNGTAWYWTYKQASDIPDPNNITYSPHIYDTYDPNWSFFIGLAFVQAIEEFEHLLPEDLVNEMVTSTYRAARHLMTRVGYDGDNLVTAYSNPAIGRALIVEWVGDRINDQNLTQAGAQYAQDIYDLFTAEGYNTLGEYNVPTYYGIDVLGLCQWIRHAPASSKLPQYGQYILQHLWDDIAEHYNFNLKNFVGPYDRVYHRNSLIDDNIITLFFWMLLGRDVSPVAPIGQASTMYDLRQGASFALVGQTLRDTLNSTVTQKLVTPVGDSDREFTRYIRDSLHNDTTRVNTAWVAENVMAGGQQVAEIYNRGSQFTPMILHWKSGETMDKGRPFVSFFQLVNTCPTVNATVTPGHISISYSNTTLDGSDVFEFLIGDIPAPFYTGGDIVQGFENLPCLNVTVTSQGLNGTVEYSHYGDYSIQSNNMYTASFYVDSSFKGDPSIDLDIQYTC</sequence>
<gene>
    <name evidence="2" type="ORF">DB88DRAFT_468916</name>
</gene>
<dbReference type="PANTHER" id="PTHR40616">
    <property type="entry name" value="LINALOOL DEHYDRATASE_ISOMERASE DOMAIN-CONTAINING PROTEIN"/>
    <property type="match status" value="1"/>
</dbReference>
<protein>
    <submittedName>
        <fullName evidence="2">Uncharacterized protein</fullName>
    </submittedName>
</protein>
<dbReference type="Proteomes" id="UP001182556">
    <property type="component" value="Unassembled WGS sequence"/>
</dbReference>
<evidence type="ECO:0000313" key="3">
    <source>
        <dbReference type="Proteomes" id="UP001182556"/>
    </source>
</evidence>
<dbReference type="PANTHER" id="PTHR40616:SF1">
    <property type="entry name" value="LINALOOL DEHYDRATASE_ISOMERASE DOMAIN-CONTAINING PROTEIN"/>
    <property type="match status" value="1"/>
</dbReference>
<keyword evidence="1" id="KW-0732">Signal</keyword>
<feature type="chain" id="PRO_5042054437" evidence="1">
    <location>
        <begin position="18"/>
        <end position="556"/>
    </location>
</feature>
<proteinExistence type="predicted"/>
<dbReference type="AlphaFoldDB" id="A0AAD9CSQ5"/>
<organism evidence="2 3">
    <name type="scientific">Papiliotrema laurentii</name>
    <name type="common">Cryptococcus laurentii</name>
    <dbReference type="NCBI Taxonomy" id="5418"/>
    <lineage>
        <taxon>Eukaryota</taxon>
        <taxon>Fungi</taxon>
        <taxon>Dikarya</taxon>
        <taxon>Basidiomycota</taxon>
        <taxon>Agaricomycotina</taxon>
        <taxon>Tremellomycetes</taxon>
        <taxon>Tremellales</taxon>
        <taxon>Rhynchogastremaceae</taxon>
        <taxon>Papiliotrema</taxon>
    </lineage>
</organism>
<dbReference type="EMBL" id="JAODAN010000012">
    <property type="protein sequence ID" value="KAK1920765.1"/>
    <property type="molecule type" value="Genomic_DNA"/>
</dbReference>
<comment type="caution">
    <text evidence="2">The sequence shown here is derived from an EMBL/GenBank/DDBJ whole genome shotgun (WGS) entry which is preliminary data.</text>
</comment>
<name>A0AAD9CSQ5_PAPLA</name>